<organism evidence="1 2">
    <name type="scientific">Saccharicrinis carchari</name>
    <dbReference type="NCBI Taxonomy" id="1168039"/>
    <lineage>
        <taxon>Bacteria</taxon>
        <taxon>Pseudomonadati</taxon>
        <taxon>Bacteroidota</taxon>
        <taxon>Bacteroidia</taxon>
        <taxon>Marinilabiliales</taxon>
        <taxon>Marinilabiliaceae</taxon>
        <taxon>Saccharicrinis</taxon>
    </lineage>
</organism>
<evidence type="ECO:0000313" key="2">
    <source>
        <dbReference type="Proteomes" id="UP000319040"/>
    </source>
</evidence>
<dbReference type="AlphaFoldDB" id="A0A521C655"/>
<name>A0A521C655_SACCC</name>
<dbReference type="PROSITE" id="PS51257">
    <property type="entry name" value="PROKAR_LIPOPROTEIN"/>
    <property type="match status" value="1"/>
</dbReference>
<dbReference type="EMBL" id="FXTB01000002">
    <property type="protein sequence ID" value="SMO54845.1"/>
    <property type="molecule type" value="Genomic_DNA"/>
</dbReference>
<reference evidence="1 2" key="1">
    <citation type="submission" date="2017-05" db="EMBL/GenBank/DDBJ databases">
        <authorList>
            <person name="Varghese N."/>
            <person name="Submissions S."/>
        </authorList>
    </citation>
    <scope>NUCLEOTIDE SEQUENCE [LARGE SCALE GENOMIC DNA]</scope>
    <source>
        <strain evidence="1 2">DSM 27040</strain>
    </source>
</reference>
<proteinExistence type="predicted"/>
<dbReference type="Proteomes" id="UP000319040">
    <property type="component" value="Unassembled WGS sequence"/>
</dbReference>
<gene>
    <name evidence="1" type="ORF">SAMN06265379_102413</name>
</gene>
<dbReference type="OrthoDB" id="824283at2"/>
<keyword evidence="2" id="KW-1185">Reference proteome</keyword>
<evidence type="ECO:0000313" key="1">
    <source>
        <dbReference type="EMBL" id="SMO54845.1"/>
    </source>
</evidence>
<sequence>MKKVKFIILAVIILLGITIVGCKKDNDTNPDIGKGTMTAKIDGKNFSSTSEASARYIEGVLLISGVSKTGQIQLSVYNTTKATGNFQIADGSTNMGIYIHSKDVNENYYSYVDNGTGNIKIIEFTGNDVKGTFHFTAGNINGGSVNITDGTFDVKIIATDISYN</sequence>
<dbReference type="Pfam" id="PF19765">
    <property type="entry name" value="DUF6252"/>
    <property type="match status" value="1"/>
</dbReference>
<dbReference type="InterPro" id="IPR046219">
    <property type="entry name" value="DUF6252"/>
</dbReference>
<accession>A0A521C655</accession>
<dbReference type="RefSeq" id="WP_142532698.1">
    <property type="nucleotide sequence ID" value="NZ_FXTB01000002.1"/>
</dbReference>
<protein>
    <submittedName>
        <fullName evidence="1">Uncharacterized protein</fullName>
    </submittedName>
</protein>